<feature type="region of interest" description="Disordered" evidence="10">
    <location>
        <begin position="148"/>
        <end position="194"/>
    </location>
</feature>
<organism evidence="13 14">
    <name type="scientific">Saxophila tyrrhenica</name>
    <dbReference type="NCBI Taxonomy" id="1690608"/>
    <lineage>
        <taxon>Eukaryota</taxon>
        <taxon>Fungi</taxon>
        <taxon>Dikarya</taxon>
        <taxon>Ascomycota</taxon>
        <taxon>Pezizomycotina</taxon>
        <taxon>Dothideomycetes</taxon>
        <taxon>Dothideomycetidae</taxon>
        <taxon>Mycosphaerellales</taxon>
        <taxon>Extremaceae</taxon>
        <taxon>Saxophila</taxon>
    </lineage>
</organism>
<feature type="compositionally biased region" description="Basic and acidic residues" evidence="10">
    <location>
        <begin position="377"/>
        <end position="386"/>
    </location>
</feature>
<protein>
    <submittedName>
        <fullName evidence="13">Protein transport protein sec20</fullName>
    </submittedName>
</protein>
<evidence type="ECO:0000256" key="2">
    <source>
        <dbReference type="ARBA" id="ARBA00022448"/>
    </source>
</evidence>
<feature type="compositionally biased region" description="Low complexity" evidence="10">
    <location>
        <begin position="180"/>
        <end position="190"/>
    </location>
</feature>
<evidence type="ECO:0000256" key="9">
    <source>
        <dbReference type="ARBA" id="ARBA00037934"/>
    </source>
</evidence>
<feature type="compositionally biased region" description="Polar residues" evidence="10">
    <location>
        <begin position="158"/>
        <end position="167"/>
    </location>
</feature>
<gene>
    <name evidence="13" type="primary">SEC20</name>
    <name evidence="13" type="ORF">LTR77_003820</name>
</gene>
<dbReference type="GO" id="GO:0006890">
    <property type="term" value="P:retrograde vesicle-mediated transport, Golgi to endoplasmic reticulum"/>
    <property type="evidence" value="ECO:0007669"/>
    <property type="project" value="InterPro"/>
</dbReference>
<comment type="similarity">
    <text evidence="9">Belongs to the SEC20 family.</text>
</comment>
<keyword evidence="5" id="KW-0931">ER-Golgi transport</keyword>
<dbReference type="InterPro" id="IPR056173">
    <property type="entry name" value="Sec20_C"/>
</dbReference>
<feature type="compositionally biased region" description="Basic and acidic residues" evidence="10">
    <location>
        <begin position="395"/>
        <end position="452"/>
    </location>
</feature>
<dbReference type="RefSeq" id="XP_064661026.1">
    <property type="nucleotide sequence ID" value="XM_064801075.1"/>
</dbReference>
<evidence type="ECO:0000259" key="12">
    <source>
        <dbReference type="Pfam" id="PF03908"/>
    </source>
</evidence>
<evidence type="ECO:0000256" key="7">
    <source>
        <dbReference type="ARBA" id="ARBA00023054"/>
    </source>
</evidence>
<dbReference type="Proteomes" id="UP001337655">
    <property type="component" value="Unassembled WGS sequence"/>
</dbReference>
<feature type="region of interest" description="Disordered" evidence="10">
    <location>
        <begin position="330"/>
        <end position="464"/>
    </location>
</feature>
<dbReference type="EMBL" id="JAVRRT010000005">
    <property type="protein sequence ID" value="KAK5172182.1"/>
    <property type="molecule type" value="Genomic_DNA"/>
</dbReference>
<evidence type="ECO:0000256" key="6">
    <source>
        <dbReference type="ARBA" id="ARBA00022989"/>
    </source>
</evidence>
<keyword evidence="6 11" id="KW-1133">Transmembrane helix</keyword>
<dbReference type="GO" id="GO:0005789">
    <property type="term" value="C:endoplasmic reticulum membrane"/>
    <property type="evidence" value="ECO:0007669"/>
    <property type="project" value="UniProtKB-SubCell"/>
</dbReference>
<accession>A0AAV9PIR7</accession>
<evidence type="ECO:0000256" key="11">
    <source>
        <dbReference type="SAM" id="Phobius"/>
    </source>
</evidence>
<dbReference type="InterPro" id="IPR005606">
    <property type="entry name" value="Sec20"/>
</dbReference>
<keyword evidence="2" id="KW-0813">Transport</keyword>
<evidence type="ECO:0000256" key="10">
    <source>
        <dbReference type="SAM" id="MobiDB-lite"/>
    </source>
</evidence>
<feature type="transmembrane region" description="Helical" evidence="11">
    <location>
        <begin position="304"/>
        <end position="328"/>
    </location>
</feature>
<keyword evidence="14" id="KW-1185">Reference proteome</keyword>
<evidence type="ECO:0000256" key="4">
    <source>
        <dbReference type="ARBA" id="ARBA00022824"/>
    </source>
</evidence>
<dbReference type="GO" id="GO:0031201">
    <property type="term" value="C:SNARE complex"/>
    <property type="evidence" value="ECO:0007669"/>
    <property type="project" value="TreeGrafter"/>
</dbReference>
<evidence type="ECO:0000256" key="3">
    <source>
        <dbReference type="ARBA" id="ARBA00022692"/>
    </source>
</evidence>
<evidence type="ECO:0000256" key="8">
    <source>
        <dbReference type="ARBA" id="ARBA00023136"/>
    </source>
</evidence>
<dbReference type="AlphaFoldDB" id="A0AAV9PIR7"/>
<dbReference type="GO" id="GO:0005484">
    <property type="term" value="F:SNAP receptor activity"/>
    <property type="evidence" value="ECO:0007669"/>
    <property type="project" value="InterPro"/>
</dbReference>
<feature type="region of interest" description="Disordered" evidence="10">
    <location>
        <begin position="79"/>
        <end position="113"/>
    </location>
</feature>
<keyword evidence="7" id="KW-0175">Coiled coil</keyword>
<keyword evidence="8 11" id="KW-0472">Membrane</keyword>
<dbReference type="PANTHER" id="PTHR12825">
    <property type="entry name" value="BNIP1-RELATED"/>
    <property type="match status" value="1"/>
</dbReference>
<comment type="caution">
    <text evidence="13">The sequence shown here is derived from an EMBL/GenBank/DDBJ whole genome shotgun (WGS) entry which is preliminary data.</text>
</comment>
<feature type="compositionally biased region" description="Basic and acidic residues" evidence="10">
    <location>
        <begin position="95"/>
        <end position="105"/>
    </location>
</feature>
<dbReference type="Pfam" id="PF03908">
    <property type="entry name" value="Sec20"/>
    <property type="match status" value="1"/>
</dbReference>
<feature type="domain" description="Sec20 C-terminal" evidence="12">
    <location>
        <begin position="198"/>
        <end position="287"/>
    </location>
</feature>
<dbReference type="GeneID" id="89925166"/>
<name>A0AAV9PIR7_9PEZI</name>
<comment type="subcellular location">
    <subcellularLocation>
        <location evidence="1">Endoplasmic reticulum membrane</location>
        <topology evidence="1">Single-pass type IV membrane protein</topology>
    </subcellularLocation>
</comment>
<sequence>MNNPTSPTTLTTQLSTLADTLKQTNSLITRLAKLSFQPGSEPLATDSNNNNPNTVRLELAQDIHDALAQLEEDLELLSTEADDLNTPAPVSARRQSTDREREKARLSAQVTRLGEDLRRSRQHFRKAQLTAKRAAETAKQTERQLVFASLNQPPPEPTSNGSSSGRNTPDLFSARRRGPNQNQSQKQLSKQDLELDASQTVTSALRRTHALLTTELSRSRFAQETFDQSTQALADLGEKYSDLDSVLAASRNLLGTLLRSQKSDTWYLETAFYILLATLGWLVFRRLLWGPFFLLPRFFFNWFLWPPISVLLSITGLLGGSAAGTAAVSSARQGISGTTRPPLIVQPSAKRGSQPKFPEGMSGAHVPAGSGGQGAKRGKEGLEGRMSENIGQMAEESRGKAEGRVGEEDDGKVRRADGTVLKEREEPANPKKKMFEADVEDAREAERRRQDENAGGSRRKRDEL</sequence>
<evidence type="ECO:0000313" key="13">
    <source>
        <dbReference type="EMBL" id="KAK5172182.1"/>
    </source>
</evidence>
<keyword evidence="3 11" id="KW-0812">Transmembrane</keyword>
<evidence type="ECO:0000313" key="14">
    <source>
        <dbReference type="Proteomes" id="UP001337655"/>
    </source>
</evidence>
<dbReference type="PANTHER" id="PTHR12825:SF0">
    <property type="entry name" value="VESICLE TRANSPORT PROTEIN SEC20"/>
    <property type="match status" value="1"/>
</dbReference>
<evidence type="ECO:0000256" key="1">
    <source>
        <dbReference type="ARBA" id="ARBA00004163"/>
    </source>
</evidence>
<feature type="transmembrane region" description="Helical" evidence="11">
    <location>
        <begin position="266"/>
        <end position="284"/>
    </location>
</feature>
<evidence type="ECO:0000256" key="5">
    <source>
        <dbReference type="ARBA" id="ARBA00022892"/>
    </source>
</evidence>
<reference evidence="13 14" key="1">
    <citation type="submission" date="2023-08" db="EMBL/GenBank/DDBJ databases">
        <title>Black Yeasts Isolated from many extreme environments.</title>
        <authorList>
            <person name="Coleine C."/>
            <person name="Stajich J.E."/>
            <person name="Selbmann L."/>
        </authorList>
    </citation>
    <scope>NUCLEOTIDE SEQUENCE [LARGE SCALE GENOMIC DNA]</scope>
    <source>
        <strain evidence="13 14">CCFEE 5935</strain>
    </source>
</reference>
<keyword evidence="4" id="KW-0256">Endoplasmic reticulum</keyword>
<proteinExistence type="inferred from homology"/>